<evidence type="ECO:0000259" key="1">
    <source>
        <dbReference type="Pfam" id="PF01593"/>
    </source>
</evidence>
<dbReference type="GO" id="GO:0016491">
    <property type="term" value="F:oxidoreductase activity"/>
    <property type="evidence" value="ECO:0007669"/>
    <property type="project" value="InterPro"/>
</dbReference>
<dbReference type="Proteomes" id="UP000323876">
    <property type="component" value="Unassembled WGS sequence"/>
</dbReference>
<gene>
    <name evidence="2" type="ORF">F3087_08570</name>
</gene>
<dbReference type="RefSeq" id="WP_150401309.1">
    <property type="nucleotide sequence ID" value="NZ_VXLC01000003.1"/>
</dbReference>
<name>A0A5N0EL79_9NOCA</name>
<protein>
    <submittedName>
        <fullName evidence="2">NAD(P)-binding protein</fullName>
    </submittedName>
</protein>
<feature type="domain" description="Amine oxidase" evidence="1">
    <location>
        <begin position="15"/>
        <end position="307"/>
    </location>
</feature>
<comment type="caution">
    <text evidence="2">The sequence shown here is derived from an EMBL/GenBank/DDBJ whole genome shotgun (WGS) entry which is preliminary data.</text>
</comment>
<dbReference type="OrthoDB" id="4496419at2"/>
<dbReference type="InterPro" id="IPR002937">
    <property type="entry name" value="Amino_oxidase"/>
</dbReference>
<keyword evidence="3" id="KW-1185">Reference proteome</keyword>
<dbReference type="SUPFAM" id="SSF51905">
    <property type="entry name" value="FAD/NAD(P)-binding domain"/>
    <property type="match status" value="1"/>
</dbReference>
<accession>A0A5N0EL79</accession>
<dbReference type="InterPro" id="IPR036188">
    <property type="entry name" value="FAD/NAD-bd_sf"/>
</dbReference>
<dbReference type="EMBL" id="VXLC01000003">
    <property type="protein sequence ID" value="KAA8889034.1"/>
    <property type="molecule type" value="Genomic_DNA"/>
</dbReference>
<sequence>MDLAAPLCVIGAGQSGILTAAKLRELGFENIDVLEAGPQLGGYCQTVDVDGDTYDFQSHLVIQQSFGADMAGTAIDELLRNHPVPTKTETLYFVGRSDSGTPQPAVPPHFLPLFQSMTPEQAIDQLVEAWNIIERAMRDRHAPGQSGLAFDHTSGETWETYRARHAPLVSEVLQGLAIYANMRRPRQPAETIININAHISGHVSQLAKLVLSLYSTEKQALLARMPQSLVAQLSSRRPVSLSFHGGFVSFLRRIADDHRLTVTVDSQVTRIEPVPSQGVRVSYSAGGEQRSALYSRVVVTARPAQIREMFPAGDIRELFAERNCPRAWTRSYLIRVREERIAFPRRADSGEPLGFWVIDPYGSYTDTDPEQAMHRITAANKQNPGPYWVCFSNSDTSISDAQAWSLAKESLFLFDDPELIAETIAEWPAYPSAAAVRAGWFDRVAGIQGRDGIYFVGEILSGPTAECISSFVRDVIPQWFETGPTD</sequence>
<evidence type="ECO:0000313" key="2">
    <source>
        <dbReference type="EMBL" id="KAA8889034.1"/>
    </source>
</evidence>
<dbReference type="Gene3D" id="3.50.50.60">
    <property type="entry name" value="FAD/NAD(P)-binding domain"/>
    <property type="match status" value="2"/>
</dbReference>
<dbReference type="Pfam" id="PF01593">
    <property type="entry name" value="Amino_oxidase"/>
    <property type="match status" value="1"/>
</dbReference>
<evidence type="ECO:0000313" key="3">
    <source>
        <dbReference type="Proteomes" id="UP000323876"/>
    </source>
</evidence>
<dbReference type="AlphaFoldDB" id="A0A5N0EL79"/>
<organism evidence="2 3">
    <name type="scientific">Nocardia colli</name>
    <dbReference type="NCBI Taxonomy" id="2545717"/>
    <lineage>
        <taxon>Bacteria</taxon>
        <taxon>Bacillati</taxon>
        <taxon>Actinomycetota</taxon>
        <taxon>Actinomycetes</taxon>
        <taxon>Mycobacteriales</taxon>
        <taxon>Nocardiaceae</taxon>
        <taxon>Nocardia</taxon>
    </lineage>
</organism>
<proteinExistence type="predicted"/>
<reference evidence="2 3" key="1">
    <citation type="submission" date="2019-09" db="EMBL/GenBank/DDBJ databases">
        <authorList>
            <person name="Wang X."/>
        </authorList>
    </citation>
    <scope>NUCLEOTIDE SEQUENCE [LARGE SCALE GENOMIC DNA]</scope>
    <source>
        <strain evidence="2 3">CICC 11023</strain>
    </source>
</reference>